<organism evidence="3 4">
    <name type="scientific">Candidula unifasciata</name>
    <dbReference type="NCBI Taxonomy" id="100452"/>
    <lineage>
        <taxon>Eukaryota</taxon>
        <taxon>Metazoa</taxon>
        <taxon>Spiralia</taxon>
        <taxon>Lophotrochozoa</taxon>
        <taxon>Mollusca</taxon>
        <taxon>Gastropoda</taxon>
        <taxon>Heterobranchia</taxon>
        <taxon>Euthyneura</taxon>
        <taxon>Panpulmonata</taxon>
        <taxon>Eupulmonata</taxon>
        <taxon>Stylommatophora</taxon>
        <taxon>Helicina</taxon>
        <taxon>Helicoidea</taxon>
        <taxon>Geomitridae</taxon>
        <taxon>Candidula</taxon>
    </lineage>
</organism>
<gene>
    <name evidence="3" type="ORF">CUNI_LOCUS816</name>
</gene>
<name>A0A8S3YFV0_9EUPU</name>
<dbReference type="PROSITE" id="PS50097">
    <property type="entry name" value="BTB"/>
    <property type="match status" value="1"/>
</dbReference>
<dbReference type="Pfam" id="PF07707">
    <property type="entry name" value="BACK"/>
    <property type="match status" value="1"/>
</dbReference>
<dbReference type="PANTHER" id="PTHR24410:SF47">
    <property type="entry name" value="BTB DOMAIN-CONTAINING PROTEIN"/>
    <property type="match status" value="1"/>
</dbReference>
<dbReference type="Gene3D" id="1.25.40.420">
    <property type="match status" value="1"/>
</dbReference>
<evidence type="ECO:0000259" key="2">
    <source>
        <dbReference type="PROSITE" id="PS50097"/>
    </source>
</evidence>
<sequence>MKRFSAPASVYPDPTRPPDDDDSDASLSDGSKKVKTAQSFESLFNSESLSDIVLDINQGEFVFHAHKMIVGLKSERLAALITSVASVSLDNSSKPVLYLLETPECSAIFSRFLYFIYSGAVWLHRDYVVPLFKLAVKYGVGALATHCENYIIQLLNKCLNVDTNCANPPPTMHVTTVCDLYEDAEYRDETRKSAFCVLGRRFADLIRTDRWIFCMWTTVRDLLRSDECACEENLILVAATDWMKRNKLQDKARIQEILASIRYPRLPRRVLYHLHTTASFKNFPQVQDLIEAAIRYHCFKDVPEAQNEFSGLQYRVRWRSRTRHTVCGGETISHSENHDNPAQNHWHFDDCDDSTLPVVADTHEAVDHCDSNNLDLMTNSRSAEINHNHHHHQHHHPLCRSQFSQTTRYSHRHGPRTWGNHGSIPDSVVSTFHPVVSPVVAVQPHVHTDTTSSSPDISLQINIHNHNQV</sequence>
<dbReference type="Pfam" id="PF00651">
    <property type="entry name" value="BTB"/>
    <property type="match status" value="1"/>
</dbReference>
<evidence type="ECO:0000256" key="1">
    <source>
        <dbReference type="SAM" id="MobiDB-lite"/>
    </source>
</evidence>
<feature type="domain" description="BTB" evidence="2">
    <location>
        <begin position="50"/>
        <end position="125"/>
    </location>
</feature>
<dbReference type="OrthoDB" id="2359033at2759"/>
<evidence type="ECO:0000313" key="4">
    <source>
        <dbReference type="Proteomes" id="UP000678393"/>
    </source>
</evidence>
<dbReference type="InterPro" id="IPR051481">
    <property type="entry name" value="BTB-POZ/Galectin-3-binding"/>
</dbReference>
<proteinExistence type="predicted"/>
<keyword evidence="4" id="KW-1185">Reference proteome</keyword>
<dbReference type="Proteomes" id="UP000678393">
    <property type="component" value="Unassembled WGS sequence"/>
</dbReference>
<accession>A0A8S3YFV0</accession>
<dbReference type="EMBL" id="CAJHNH020000095">
    <property type="protein sequence ID" value="CAG5115258.1"/>
    <property type="molecule type" value="Genomic_DNA"/>
</dbReference>
<reference evidence="3" key="1">
    <citation type="submission" date="2021-04" db="EMBL/GenBank/DDBJ databases">
        <authorList>
            <consortium name="Molecular Ecology Group"/>
        </authorList>
    </citation>
    <scope>NUCLEOTIDE SEQUENCE</scope>
</reference>
<protein>
    <recommendedName>
        <fullName evidence="2">BTB domain-containing protein</fullName>
    </recommendedName>
</protein>
<dbReference type="SUPFAM" id="SSF54695">
    <property type="entry name" value="POZ domain"/>
    <property type="match status" value="1"/>
</dbReference>
<feature type="region of interest" description="Disordered" evidence="1">
    <location>
        <begin position="1"/>
        <end position="32"/>
    </location>
</feature>
<dbReference type="SMART" id="SM00225">
    <property type="entry name" value="BTB"/>
    <property type="match status" value="1"/>
</dbReference>
<dbReference type="PANTHER" id="PTHR24410">
    <property type="entry name" value="HL07962P-RELATED"/>
    <property type="match status" value="1"/>
</dbReference>
<dbReference type="AlphaFoldDB" id="A0A8S3YFV0"/>
<dbReference type="InterPro" id="IPR000210">
    <property type="entry name" value="BTB/POZ_dom"/>
</dbReference>
<evidence type="ECO:0000313" key="3">
    <source>
        <dbReference type="EMBL" id="CAG5115258.1"/>
    </source>
</evidence>
<dbReference type="InterPro" id="IPR011705">
    <property type="entry name" value="BACK"/>
</dbReference>
<dbReference type="Gene3D" id="3.30.710.10">
    <property type="entry name" value="Potassium Channel Kv1.1, Chain A"/>
    <property type="match status" value="1"/>
</dbReference>
<comment type="caution">
    <text evidence="3">The sequence shown here is derived from an EMBL/GenBank/DDBJ whole genome shotgun (WGS) entry which is preliminary data.</text>
</comment>
<dbReference type="InterPro" id="IPR011333">
    <property type="entry name" value="SKP1/BTB/POZ_sf"/>
</dbReference>